<sequence>MTTASACMKLIPPLVESLDRLPLHKKSLEVLEAKLKSQPSKQFMLSLARLISDYEKSRGRAAVERRQLESLIYHTHFVWSTPRPAHLQLFRKHYTEVVAFWPYEHHRAILSMKKPKTTSLRYRWDDSSAAVLSMMRYTRNPWCDQEPHGGGLTSLQRELLFNAIFAHYLFLKQNPRLCKNGRKLPIPIVEIPMRPLGNDIAAVRIKNLFKRKVSSIYNILAVDNPMLSRESEALLCSIIQDSPTRKQARLYQAACRRAYVMENDHGPDYEDFQLPRFAPSSLLLHSI</sequence>
<evidence type="ECO:0000256" key="2">
    <source>
        <dbReference type="ARBA" id="ARBA00008036"/>
    </source>
</evidence>
<dbReference type="GO" id="GO:0005739">
    <property type="term" value="C:mitochondrion"/>
    <property type="evidence" value="ECO:0007669"/>
    <property type="project" value="UniProtKB-SubCell"/>
</dbReference>
<reference evidence="7 8" key="1">
    <citation type="submission" date="2020-06" db="EMBL/GenBank/DDBJ databases">
        <title>The yeast mating-type switching endonuclease HO is a domesticated member of an unorthodox homing genetic element family.</title>
        <authorList>
            <person name="Coughlan A.Y."/>
            <person name="Lombardi L."/>
            <person name="Braun-Galleani S."/>
            <person name="Martos A.R."/>
            <person name="Galeote V."/>
            <person name="Bigey F."/>
            <person name="Dequin S."/>
            <person name="Byrne K.P."/>
            <person name="Wolfe K.H."/>
        </authorList>
    </citation>
    <scope>NUCLEOTIDE SEQUENCE [LARGE SCALE GENOMIC DNA]</scope>
    <source>
        <strain evidence="7 8">CBS764</strain>
    </source>
</reference>
<dbReference type="KEGG" id="tgb:HG536_0C01880"/>
<dbReference type="GeneID" id="59325157"/>
<accession>A0A7G3ZET4</accession>
<keyword evidence="4 6" id="KW-0496">Mitochondrion</keyword>
<comment type="subcellular location">
    <subcellularLocation>
        <location evidence="1 6">Mitochondrion</location>
    </subcellularLocation>
</comment>
<evidence type="ECO:0000256" key="4">
    <source>
        <dbReference type="ARBA" id="ARBA00023128"/>
    </source>
</evidence>
<evidence type="ECO:0000313" key="7">
    <source>
        <dbReference type="EMBL" id="QLL32020.1"/>
    </source>
</evidence>
<name>A0A7G3ZET4_9SACH</name>
<evidence type="ECO:0000256" key="6">
    <source>
        <dbReference type="RuleBase" id="RU363007"/>
    </source>
</evidence>
<comment type="similarity">
    <text evidence="2 6">Belongs to the GEP5 family.</text>
</comment>
<proteinExistence type="inferred from homology"/>
<dbReference type="RefSeq" id="XP_037138695.1">
    <property type="nucleotide sequence ID" value="XM_037282800.1"/>
</dbReference>
<dbReference type="OrthoDB" id="4066262at2759"/>
<evidence type="ECO:0000256" key="5">
    <source>
        <dbReference type="ARBA" id="ARBA00025061"/>
    </source>
</evidence>
<dbReference type="AlphaFoldDB" id="A0A7G3ZET4"/>
<dbReference type="InterPro" id="IPR031455">
    <property type="entry name" value="Gep5"/>
</dbReference>
<gene>
    <name evidence="7" type="ORF">HG536_0C01880</name>
</gene>
<evidence type="ECO:0000256" key="1">
    <source>
        <dbReference type="ARBA" id="ARBA00004173"/>
    </source>
</evidence>
<evidence type="ECO:0000256" key="3">
    <source>
        <dbReference type="ARBA" id="ARBA00018341"/>
    </source>
</evidence>
<keyword evidence="8" id="KW-1185">Reference proteome</keyword>
<protein>
    <recommendedName>
        <fullName evidence="3 6">Genetic interactor of prohibitin 5, mitochondrial</fullName>
    </recommendedName>
</protein>
<organism evidence="7 8">
    <name type="scientific">Torulaspora globosa</name>
    <dbReference type="NCBI Taxonomy" id="48254"/>
    <lineage>
        <taxon>Eukaryota</taxon>
        <taxon>Fungi</taxon>
        <taxon>Dikarya</taxon>
        <taxon>Ascomycota</taxon>
        <taxon>Saccharomycotina</taxon>
        <taxon>Saccharomycetes</taxon>
        <taxon>Saccharomycetales</taxon>
        <taxon>Saccharomycetaceae</taxon>
        <taxon>Torulaspora</taxon>
    </lineage>
</organism>
<dbReference type="Proteomes" id="UP000515788">
    <property type="component" value="Chromosome 3"/>
</dbReference>
<dbReference type="Pfam" id="PF17053">
    <property type="entry name" value="GEP5"/>
    <property type="match status" value="1"/>
</dbReference>
<evidence type="ECO:0000313" key="8">
    <source>
        <dbReference type="Proteomes" id="UP000515788"/>
    </source>
</evidence>
<comment type="function">
    <text evidence="5 6">Essential for respiratory growth and required for maintenance of mtDNA. Required for cell survival in the absence of prohibitins.</text>
</comment>
<dbReference type="EMBL" id="CP059248">
    <property type="protein sequence ID" value="QLL32020.1"/>
    <property type="molecule type" value="Genomic_DNA"/>
</dbReference>